<organism evidence="2 3">
    <name type="scientific">Araneus ventricosus</name>
    <name type="common">Orbweaver spider</name>
    <name type="synonym">Epeira ventricosa</name>
    <dbReference type="NCBI Taxonomy" id="182803"/>
    <lineage>
        <taxon>Eukaryota</taxon>
        <taxon>Metazoa</taxon>
        <taxon>Ecdysozoa</taxon>
        <taxon>Arthropoda</taxon>
        <taxon>Chelicerata</taxon>
        <taxon>Arachnida</taxon>
        <taxon>Araneae</taxon>
        <taxon>Araneomorphae</taxon>
        <taxon>Entelegynae</taxon>
        <taxon>Araneoidea</taxon>
        <taxon>Araneidae</taxon>
        <taxon>Araneus</taxon>
    </lineage>
</organism>
<dbReference type="Proteomes" id="UP000499080">
    <property type="component" value="Unassembled WGS sequence"/>
</dbReference>
<proteinExistence type="predicted"/>
<dbReference type="EMBL" id="BGPR01055211">
    <property type="protein sequence ID" value="GBO31827.1"/>
    <property type="molecule type" value="Genomic_DNA"/>
</dbReference>
<accession>A0A4Y2W771</accession>
<dbReference type="AlphaFoldDB" id="A0A4Y2W771"/>
<feature type="region of interest" description="Disordered" evidence="1">
    <location>
        <begin position="1"/>
        <end position="22"/>
    </location>
</feature>
<comment type="caution">
    <text evidence="2">The sequence shown here is derived from an EMBL/GenBank/DDBJ whole genome shotgun (WGS) entry which is preliminary data.</text>
</comment>
<sequence length="78" mass="8602">MKRTTPELAAPLQTSSPHQREDVWPLGTIYRATGSIHGGSSVESGFELGALRPRDLTTMPPRPSPLNSDTREMETKRV</sequence>
<feature type="region of interest" description="Disordered" evidence="1">
    <location>
        <begin position="51"/>
        <end position="78"/>
    </location>
</feature>
<protein>
    <submittedName>
        <fullName evidence="2">Uncharacterized protein</fullName>
    </submittedName>
</protein>
<keyword evidence="3" id="KW-1185">Reference proteome</keyword>
<name>A0A4Y2W771_ARAVE</name>
<gene>
    <name evidence="2" type="ORF">AVEN_207007_1</name>
</gene>
<reference evidence="2 3" key="1">
    <citation type="journal article" date="2019" name="Sci. Rep.">
        <title>Orb-weaving spider Araneus ventricosus genome elucidates the spidroin gene catalogue.</title>
        <authorList>
            <person name="Kono N."/>
            <person name="Nakamura H."/>
            <person name="Ohtoshi R."/>
            <person name="Moran D.A.P."/>
            <person name="Shinohara A."/>
            <person name="Yoshida Y."/>
            <person name="Fujiwara M."/>
            <person name="Mori M."/>
            <person name="Tomita M."/>
            <person name="Arakawa K."/>
        </authorList>
    </citation>
    <scope>NUCLEOTIDE SEQUENCE [LARGE SCALE GENOMIC DNA]</scope>
</reference>
<evidence type="ECO:0000313" key="2">
    <source>
        <dbReference type="EMBL" id="GBO31827.1"/>
    </source>
</evidence>
<evidence type="ECO:0000313" key="3">
    <source>
        <dbReference type="Proteomes" id="UP000499080"/>
    </source>
</evidence>
<evidence type="ECO:0000256" key="1">
    <source>
        <dbReference type="SAM" id="MobiDB-lite"/>
    </source>
</evidence>
<feature type="compositionally biased region" description="Basic and acidic residues" evidence="1">
    <location>
        <begin position="69"/>
        <end position="78"/>
    </location>
</feature>